<dbReference type="AlphaFoldDB" id="A0A7W1T890"/>
<dbReference type="InterPro" id="IPR045864">
    <property type="entry name" value="aa-tRNA-synth_II/BPL/LPL"/>
</dbReference>
<proteinExistence type="predicted"/>
<gene>
    <name evidence="2" type="ORF">HPK16_13090</name>
</gene>
<dbReference type="PANTHER" id="PTHR43679">
    <property type="entry name" value="OCTANOYLTRANSFERASE LIPM-RELATED"/>
    <property type="match status" value="1"/>
</dbReference>
<dbReference type="Proteomes" id="UP000548787">
    <property type="component" value="Unassembled WGS sequence"/>
</dbReference>
<dbReference type="InterPro" id="IPR004143">
    <property type="entry name" value="BPL_LPL_catalytic"/>
</dbReference>
<comment type="caution">
    <text evidence="2">The sequence shown here is derived from an EMBL/GenBank/DDBJ whole genome shotgun (WGS) entry which is preliminary data.</text>
</comment>
<keyword evidence="3" id="KW-1185">Reference proteome</keyword>
<dbReference type="GO" id="GO:0016874">
    <property type="term" value="F:ligase activity"/>
    <property type="evidence" value="ECO:0007669"/>
    <property type="project" value="UniProtKB-KW"/>
</dbReference>
<reference evidence="2 3" key="1">
    <citation type="submission" date="2020-05" db="EMBL/GenBank/DDBJ databases">
        <authorList>
            <person name="Carlin C.R."/>
        </authorList>
    </citation>
    <scope>NUCLEOTIDE SEQUENCE [LARGE SCALE GENOMIC DNA]</scope>
    <source>
        <strain evidence="2 3">FSL W9-0585</strain>
    </source>
</reference>
<feature type="domain" description="BPL/LPL catalytic" evidence="1">
    <location>
        <begin position="33"/>
        <end position="243"/>
    </location>
</feature>
<dbReference type="Pfam" id="PF21948">
    <property type="entry name" value="LplA-B_cat"/>
    <property type="match status" value="1"/>
</dbReference>
<sequence>MRVERWLLLNQEKLEPAVNMAIDEKLTDWHRAGQIPPVLRFYGWAPAGLSVGYFQRTQGKIDYDAVQKHGFEMVRRPTGGQAVLHDDELTYSFVISEEHEAIPKTIKAAHKLISEALLVGLAKLDIEASFAIPEAKQTGSGTAICFEEPSWYEITMQDRKIIGSAQGRHQGILLQHGSIPLHMNATELFDLFVFENARVKERMLRAFGGKASGILDLIGREIPLDEMKKAFQDGFAQVFDVAFEEFTLSDAQWDEIHALAANKFRQESYLFSR</sequence>
<dbReference type="GO" id="GO:0016740">
    <property type="term" value="F:transferase activity"/>
    <property type="evidence" value="ECO:0007669"/>
    <property type="project" value="UniProtKB-ARBA"/>
</dbReference>
<dbReference type="EMBL" id="JABJVM010000016">
    <property type="protein sequence ID" value="MBA3927279.1"/>
    <property type="molecule type" value="Genomic_DNA"/>
</dbReference>
<dbReference type="SUPFAM" id="SSF55681">
    <property type="entry name" value="Class II aaRS and biotin synthetases"/>
    <property type="match status" value="1"/>
</dbReference>
<evidence type="ECO:0000259" key="1">
    <source>
        <dbReference type="PROSITE" id="PS51733"/>
    </source>
</evidence>
<dbReference type="PROSITE" id="PS51733">
    <property type="entry name" value="BPL_LPL_CATALYTIC"/>
    <property type="match status" value="1"/>
</dbReference>
<dbReference type="GO" id="GO:0009249">
    <property type="term" value="P:protein lipoylation"/>
    <property type="evidence" value="ECO:0007669"/>
    <property type="project" value="UniProtKB-ARBA"/>
</dbReference>
<dbReference type="InterPro" id="IPR050664">
    <property type="entry name" value="Octanoyltrans_LipM/LipL"/>
</dbReference>
<evidence type="ECO:0000313" key="3">
    <source>
        <dbReference type="Proteomes" id="UP000548787"/>
    </source>
</evidence>
<dbReference type="PANTHER" id="PTHR43679:SF2">
    <property type="entry name" value="OCTANOYL-[GCVH]:PROTEIN N-OCTANOYLTRANSFERASE"/>
    <property type="match status" value="1"/>
</dbReference>
<evidence type="ECO:0000313" key="2">
    <source>
        <dbReference type="EMBL" id="MBA3927279.1"/>
    </source>
</evidence>
<dbReference type="Gene3D" id="3.30.930.10">
    <property type="entry name" value="Bira Bifunctional Protein, Domain 2"/>
    <property type="match status" value="1"/>
</dbReference>
<dbReference type="GO" id="GO:0140096">
    <property type="term" value="F:catalytic activity, acting on a protein"/>
    <property type="evidence" value="ECO:0007669"/>
    <property type="project" value="UniProtKB-ARBA"/>
</dbReference>
<name>A0A7W1T890_9LIST</name>
<protein>
    <submittedName>
        <fullName evidence="2">Lipoate--protein ligase family protein</fullName>
    </submittedName>
</protein>
<dbReference type="CDD" id="cd16443">
    <property type="entry name" value="LplA"/>
    <property type="match status" value="1"/>
</dbReference>
<reference evidence="2 3" key="2">
    <citation type="submission" date="2020-08" db="EMBL/GenBank/DDBJ databases">
        <title>Listeria ohnekaius sp. nov. and Listeria portnoyii sp. nov. isolated from non-agricultural and natural environments.</title>
        <authorList>
            <person name="Weller D."/>
            <person name="Belias A.M."/>
            <person name="Liao J."/>
            <person name="Guo S."/>
            <person name="Orsi R.H."/>
            <person name="Wiedmann M."/>
        </authorList>
    </citation>
    <scope>NUCLEOTIDE SEQUENCE [LARGE SCALE GENOMIC DNA]</scope>
    <source>
        <strain evidence="2 3">FSL W9-0585</strain>
    </source>
</reference>
<accession>A0A7W1T890</accession>
<organism evidence="2 3">
    <name type="scientific">Listeria rustica</name>
    <dbReference type="NCBI Taxonomy" id="2713503"/>
    <lineage>
        <taxon>Bacteria</taxon>
        <taxon>Bacillati</taxon>
        <taxon>Bacillota</taxon>
        <taxon>Bacilli</taxon>
        <taxon>Bacillales</taxon>
        <taxon>Listeriaceae</taxon>
        <taxon>Listeria</taxon>
    </lineage>
</organism>
<keyword evidence="2" id="KW-0436">Ligase</keyword>